<evidence type="ECO:0000313" key="3">
    <source>
        <dbReference type="Proteomes" id="UP000198717"/>
    </source>
</evidence>
<dbReference type="EMBL" id="FNAJ01000006">
    <property type="protein sequence ID" value="SDE39124.1"/>
    <property type="molecule type" value="Genomic_DNA"/>
</dbReference>
<feature type="compositionally biased region" description="Basic and acidic residues" evidence="1">
    <location>
        <begin position="170"/>
        <end position="182"/>
    </location>
</feature>
<keyword evidence="3" id="KW-1185">Reference proteome</keyword>
<dbReference type="Proteomes" id="UP000198717">
    <property type="component" value="Unassembled WGS sequence"/>
</dbReference>
<evidence type="ECO:0000313" key="2">
    <source>
        <dbReference type="EMBL" id="SDE39124.1"/>
    </source>
</evidence>
<accession>A0ABY0MTH7</accession>
<sequence length="225" mass="24449">MGRDGGVESGARTVGDADCRIGTTECRRVFGGDAVRGPRGAWGLTGDSSNCRIGTVARCPDVMVTRCESRSELAATMDSGLNCRIGAAAHYRERIRQSGTSPRDGASGEDGGRFGLSRWRTCMSSEFMRNEAPGASRWRRRREVVLTWMGCGVGMVAWRLEAMGMRRAFRGEQSTRSDRNSDRGAQGLAVRSPRSPSRERLVMQSAKHGGNSACDVRRAAVVRNS</sequence>
<evidence type="ECO:0000256" key="1">
    <source>
        <dbReference type="SAM" id="MobiDB-lite"/>
    </source>
</evidence>
<comment type="caution">
    <text evidence="2">The sequence shown here is derived from an EMBL/GenBank/DDBJ whole genome shotgun (WGS) entry which is preliminary data.</text>
</comment>
<reference evidence="2 3" key="1">
    <citation type="submission" date="2016-10" db="EMBL/GenBank/DDBJ databases">
        <authorList>
            <person name="Varghese N."/>
            <person name="Submissions S."/>
        </authorList>
    </citation>
    <scope>NUCLEOTIDE SEQUENCE [LARGE SCALE GENOMIC DNA]</scope>
    <source>
        <strain evidence="2 3">DSM 2260</strain>
    </source>
</reference>
<name>A0ABY0MTH7_9BACT</name>
<organism evidence="2 3">
    <name type="scientific">Myxococcus virescens</name>
    <dbReference type="NCBI Taxonomy" id="83456"/>
    <lineage>
        <taxon>Bacteria</taxon>
        <taxon>Pseudomonadati</taxon>
        <taxon>Myxococcota</taxon>
        <taxon>Myxococcia</taxon>
        <taxon>Myxococcales</taxon>
        <taxon>Cystobacterineae</taxon>
        <taxon>Myxococcaceae</taxon>
        <taxon>Myxococcus</taxon>
    </lineage>
</organism>
<proteinExistence type="predicted"/>
<gene>
    <name evidence="2" type="ORF">SAMN04488504_106312</name>
</gene>
<feature type="region of interest" description="Disordered" evidence="1">
    <location>
        <begin position="170"/>
        <end position="198"/>
    </location>
</feature>
<protein>
    <submittedName>
        <fullName evidence="2">Uncharacterized protein</fullName>
    </submittedName>
</protein>